<gene>
    <name evidence="2" type="ORF">D4764_04G0010760</name>
</gene>
<reference evidence="2 3" key="1">
    <citation type="submission" date="2019-04" db="EMBL/GenBank/DDBJ databases">
        <title>Chromosome genome assembly for Takifugu flavidus.</title>
        <authorList>
            <person name="Xiao S."/>
        </authorList>
    </citation>
    <scope>NUCLEOTIDE SEQUENCE [LARGE SCALE GENOMIC DNA]</scope>
    <source>
        <strain evidence="2">HTHZ2018</strain>
        <tissue evidence="2">Muscle</tissue>
    </source>
</reference>
<sequence length="134" mass="15499">MAGHRDLRRRRRHLWRPTRPREVTVRDHRWYRHKDQPDPDRPEAPHQGTEPPNHPGQSCPRDSTPSGRPETSPSLAGPHMRKHHEETLELKTEGLKQSHGDVQLRIVSIAVEADAVTPDDVPKRKHGKIKKAWT</sequence>
<evidence type="ECO:0000313" key="2">
    <source>
        <dbReference type="EMBL" id="TWW62429.1"/>
    </source>
</evidence>
<organism evidence="2 3">
    <name type="scientific">Takifugu flavidus</name>
    <name type="common">sansaifugu</name>
    <dbReference type="NCBI Taxonomy" id="433684"/>
    <lineage>
        <taxon>Eukaryota</taxon>
        <taxon>Metazoa</taxon>
        <taxon>Chordata</taxon>
        <taxon>Craniata</taxon>
        <taxon>Vertebrata</taxon>
        <taxon>Euteleostomi</taxon>
        <taxon>Actinopterygii</taxon>
        <taxon>Neopterygii</taxon>
        <taxon>Teleostei</taxon>
        <taxon>Neoteleostei</taxon>
        <taxon>Acanthomorphata</taxon>
        <taxon>Eupercaria</taxon>
        <taxon>Tetraodontiformes</taxon>
        <taxon>Tetradontoidea</taxon>
        <taxon>Tetraodontidae</taxon>
        <taxon>Takifugu</taxon>
    </lineage>
</organism>
<feature type="compositionally biased region" description="Polar residues" evidence="1">
    <location>
        <begin position="60"/>
        <end position="74"/>
    </location>
</feature>
<feature type="region of interest" description="Disordered" evidence="1">
    <location>
        <begin position="1"/>
        <end position="85"/>
    </location>
</feature>
<dbReference type="Proteomes" id="UP000324091">
    <property type="component" value="Chromosome 4"/>
</dbReference>
<accession>A0A5C6N660</accession>
<keyword evidence="3" id="KW-1185">Reference proteome</keyword>
<dbReference type="EMBL" id="RHFK02000017">
    <property type="protein sequence ID" value="TWW62429.1"/>
    <property type="molecule type" value="Genomic_DNA"/>
</dbReference>
<proteinExistence type="predicted"/>
<dbReference type="AlphaFoldDB" id="A0A5C6N660"/>
<evidence type="ECO:0000313" key="3">
    <source>
        <dbReference type="Proteomes" id="UP000324091"/>
    </source>
</evidence>
<feature type="compositionally biased region" description="Basic and acidic residues" evidence="1">
    <location>
        <begin position="19"/>
        <end position="44"/>
    </location>
</feature>
<feature type="compositionally biased region" description="Basic residues" evidence="1">
    <location>
        <begin position="1"/>
        <end position="18"/>
    </location>
</feature>
<protein>
    <submittedName>
        <fullName evidence="2">Uncharacterized protein</fullName>
    </submittedName>
</protein>
<name>A0A5C6N660_9TELE</name>
<comment type="caution">
    <text evidence="2">The sequence shown here is derived from an EMBL/GenBank/DDBJ whole genome shotgun (WGS) entry which is preliminary data.</text>
</comment>
<evidence type="ECO:0000256" key="1">
    <source>
        <dbReference type="SAM" id="MobiDB-lite"/>
    </source>
</evidence>